<feature type="signal peptide" evidence="7">
    <location>
        <begin position="1"/>
        <end position="18"/>
    </location>
</feature>
<keyword evidence="5" id="KW-1199">Hemostasis impairing toxin</keyword>
<keyword evidence="4 7" id="KW-0732">Signal</keyword>
<evidence type="ECO:0000256" key="4">
    <source>
        <dbReference type="ARBA" id="ARBA00022729"/>
    </source>
</evidence>
<dbReference type="GO" id="GO:0090729">
    <property type="term" value="F:toxin activity"/>
    <property type="evidence" value="ECO:0007669"/>
    <property type="project" value="UniProtKB-KW"/>
</dbReference>
<feature type="chain" id="PRO_5004280667" evidence="7">
    <location>
        <begin position="19"/>
        <end position="178"/>
    </location>
</feature>
<keyword evidence="2" id="KW-0964">Secreted</keyword>
<evidence type="ECO:0000256" key="2">
    <source>
        <dbReference type="ARBA" id="ARBA00022525"/>
    </source>
</evidence>
<organism evidence="8">
    <name type="scientific">Triatoma infestans</name>
    <name type="common">Assassin bug</name>
    <dbReference type="NCBI Taxonomy" id="30076"/>
    <lineage>
        <taxon>Eukaryota</taxon>
        <taxon>Metazoa</taxon>
        <taxon>Ecdysozoa</taxon>
        <taxon>Arthropoda</taxon>
        <taxon>Hexapoda</taxon>
        <taxon>Insecta</taxon>
        <taxon>Pterygota</taxon>
        <taxon>Neoptera</taxon>
        <taxon>Paraneoptera</taxon>
        <taxon>Hemiptera</taxon>
        <taxon>Heteroptera</taxon>
        <taxon>Panheteroptera</taxon>
        <taxon>Cimicomorpha</taxon>
        <taxon>Reduviidae</taxon>
        <taxon>Triatominae</taxon>
        <taxon>Triatoma</taxon>
    </lineage>
</organism>
<evidence type="ECO:0000256" key="7">
    <source>
        <dbReference type="SAM" id="SignalP"/>
    </source>
</evidence>
<dbReference type="CDD" id="cd19423">
    <property type="entry name" value="lipocalin_LTBP1-like"/>
    <property type="match status" value="1"/>
</dbReference>
<name>Q6UNA1_TRIIF</name>
<dbReference type="SUPFAM" id="SSF50814">
    <property type="entry name" value="Lipocalins"/>
    <property type="match status" value="1"/>
</dbReference>
<dbReference type="GO" id="GO:0005576">
    <property type="term" value="C:extracellular region"/>
    <property type="evidence" value="ECO:0007669"/>
    <property type="project" value="UniProtKB-SubCell"/>
</dbReference>
<protein>
    <submittedName>
        <fullName evidence="8">Lipocalin-like TiLipo37</fullName>
    </submittedName>
</protein>
<proteinExistence type="evidence at transcript level"/>
<accession>Q6UNA1</accession>
<sequence>MKTFIALIFIGTLTYASAGIENCKNETPMKDFSATSFFTGTWYVSHVQKETSKTVCQTFNTRQEGTTLIVEYTFGSGGNQKQVRCEAEREAGVQKLTFSCKVNGKPTFDAVFVIMGTDYNDYAVFYRCVTFTSNSQKNDNYLVLRRKPGQDEIPAGAVSLTSNLGLKQCSELTQTIVL</sequence>
<evidence type="ECO:0000256" key="6">
    <source>
        <dbReference type="ARBA" id="ARBA00034121"/>
    </source>
</evidence>
<keyword evidence="3" id="KW-0800">Toxin</keyword>
<evidence type="ECO:0000256" key="3">
    <source>
        <dbReference type="ARBA" id="ARBA00022656"/>
    </source>
</evidence>
<dbReference type="Pfam" id="PF03973">
    <property type="entry name" value="Triabin"/>
    <property type="match status" value="1"/>
</dbReference>
<evidence type="ECO:0000256" key="1">
    <source>
        <dbReference type="ARBA" id="ARBA00004613"/>
    </source>
</evidence>
<dbReference type="InterPro" id="IPR012674">
    <property type="entry name" value="Calycin"/>
</dbReference>
<evidence type="ECO:0000313" key="8">
    <source>
        <dbReference type="EMBL" id="AAQ68063.1"/>
    </source>
</evidence>
<comment type="similarity">
    <text evidence="6">Belongs to the calycin superfamily. Triabin family.</text>
</comment>
<evidence type="ECO:0000256" key="5">
    <source>
        <dbReference type="ARBA" id="ARBA00023240"/>
    </source>
</evidence>
<dbReference type="AlphaFoldDB" id="Q6UNA1"/>
<dbReference type="Gene3D" id="2.40.128.20">
    <property type="match status" value="1"/>
</dbReference>
<dbReference type="InterPro" id="IPR005657">
    <property type="entry name" value="Triabi/Procalin"/>
</dbReference>
<reference evidence="8" key="1">
    <citation type="submission" date="2003-08" db="EMBL/GenBank/DDBJ databases">
        <title>A lipocalin-like cDNA from Triatoma infestans salivary gland.</title>
        <authorList>
            <person name="Santos D.D.O."/>
            <person name="Lovato D.V."/>
            <person name="Tanaka A.S."/>
        </authorList>
    </citation>
    <scope>NUCLEOTIDE SEQUENCE</scope>
    <source>
        <tissue evidence="8">Salivary gland</tissue>
    </source>
</reference>
<dbReference type="EMBL" id="AY366365">
    <property type="protein sequence ID" value="AAQ68063.1"/>
    <property type="molecule type" value="mRNA"/>
</dbReference>
<dbReference type="GO" id="GO:0030682">
    <property type="term" value="P:symbiont-mediated perturbation of host defenses"/>
    <property type="evidence" value="ECO:0007669"/>
    <property type="project" value="InterPro"/>
</dbReference>
<comment type="subcellular location">
    <subcellularLocation>
        <location evidence="1">Secreted</location>
    </subcellularLocation>
</comment>